<evidence type="ECO:0000256" key="1">
    <source>
        <dbReference type="ARBA" id="ARBA00002985"/>
    </source>
</evidence>
<keyword evidence="10" id="KW-0119">Carbohydrate metabolism</keyword>
<dbReference type="PRINTS" id="PR00276">
    <property type="entry name" value="INSULINFAMLY"/>
</dbReference>
<dbReference type="Pfam" id="PF00049">
    <property type="entry name" value="Insulin"/>
    <property type="match status" value="1"/>
</dbReference>
<dbReference type="PROSITE" id="PS00262">
    <property type="entry name" value="INSULIN"/>
    <property type="match status" value="1"/>
</dbReference>
<comment type="function">
    <text evidence="1">Insulin decreases blood glucose concentration. It increases cell permeability to monosaccharides, amino acids and fatty acids. It accelerates glycolysis, the pentose phosphate cycle, and glycogen synthesis in liver.</text>
</comment>
<keyword evidence="15" id="KW-1185">Reference proteome</keyword>
<evidence type="ECO:0000256" key="2">
    <source>
        <dbReference type="ARBA" id="ARBA00004613"/>
    </source>
</evidence>
<evidence type="ECO:0000313" key="15">
    <source>
        <dbReference type="Proteomes" id="UP000314294"/>
    </source>
</evidence>
<dbReference type="GO" id="GO:0006006">
    <property type="term" value="P:glucose metabolic process"/>
    <property type="evidence" value="ECO:0007669"/>
    <property type="project" value="UniProtKB-KW"/>
</dbReference>
<evidence type="ECO:0000256" key="9">
    <source>
        <dbReference type="ARBA" id="ARBA00023157"/>
    </source>
</evidence>
<evidence type="ECO:0000256" key="3">
    <source>
        <dbReference type="ARBA" id="ARBA00009034"/>
    </source>
</evidence>
<dbReference type="CDD" id="cd04367">
    <property type="entry name" value="IlGF_insulin_like"/>
    <property type="match status" value="1"/>
</dbReference>
<gene>
    <name evidence="14" type="primary">ins</name>
    <name evidence="14" type="ORF">EYF80_059048</name>
</gene>
<evidence type="ECO:0000256" key="7">
    <source>
        <dbReference type="ARBA" id="ARBA00022526"/>
    </source>
</evidence>
<dbReference type="OrthoDB" id="10019596at2759"/>
<dbReference type="GO" id="GO:0005615">
    <property type="term" value="C:extracellular space"/>
    <property type="evidence" value="ECO:0007669"/>
    <property type="project" value="TreeGrafter"/>
</dbReference>
<evidence type="ECO:0000259" key="13">
    <source>
        <dbReference type="SMART" id="SM00078"/>
    </source>
</evidence>
<evidence type="ECO:0000256" key="11">
    <source>
        <dbReference type="RuleBase" id="RU000406"/>
    </source>
</evidence>
<comment type="similarity">
    <text evidence="3 11">Belongs to the insulin family.</text>
</comment>
<accession>A0A4Z2EQF3</accession>
<comment type="caution">
    <text evidence="14">The sequence shown here is derived from an EMBL/GenBank/DDBJ whole genome shotgun (WGS) entry which is preliminary data.</text>
</comment>
<dbReference type="SMR" id="A0A4Z2EQF3"/>
<dbReference type="Gene3D" id="1.10.100.10">
    <property type="entry name" value="Insulin-like"/>
    <property type="match status" value="2"/>
</dbReference>
<evidence type="ECO:0000256" key="4">
    <source>
        <dbReference type="ARBA" id="ARBA00011207"/>
    </source>
</evidence>
<keyword evidence="12" id="KW-0472">Membrane</keyword>
<dbReference type="SUPFAM" id="SSF56994">
    <property type="entry name" value="Insulin-like"/>
    <property type="match status" value="1"/>
</dbReference>
<keyword evidence="8" id="KW-0372">Hormone</keyword>
<evidence type="ECO:0000256" key="6">
    <source>
        <dbReference type="ARBA" id="ARBA00022525"/>
    </source>
</evidence>
<keyword evidence="12" id="KW-0812">Transmembrane</keyword>
<dbReference type="InterPro" id="IPR004825">
    <property type="entry name" value="Insulin"/>
</dbReference>
<dbReference type="Proteomes" id="UP000314294">
    <property type="component" value="Unassembled WGS sequence"/>
</dbReference>
<reference evidence="14 15" key="1">
    <citation type="submission" date="2019-03" db="EMBL/GenBank/DDBJ databases">
        <title>First draft genome of Liparis tanakae, snailfish: a comprehensive survey of snailfish specific genes.</title>
        <authorList>
            <person name="Kim W."/>
            <person name="Song I."/>
            <person name="Jeong J.-H."/>
            <person name="Kim D."/>
            <person name="Kim S."/>
            <person name="Ryu S."/>
            <person name="Song J.Y."/>
            <person name="Lee S.K."/>
        </authorList>
    </citation>
    <scope>NUCLEOTIDE SEQUENCE [LARGE SCALE GENOMIC DNA]</scope>
    <source>
        <tissue evidence="14">Muscle</tissue>
    </source>
</reference>
<evidence type="ECO:0000256" key="8">
    <source>
        <dbReference type="ARBA" id="ARBA00022702"/>
    </source>
</evidence>
<name>A0A4Z2EQF3_9TELE</name>
<keyword evidence="6 11" id="KW-0964">Secreted</keyword>
<evidence type="ECO:0000313" key="14">
    <source>
        <dbReference type="EMBL" id="TNN30801.1"/>
    </source>
</evidence>
<dbReference type="InterPro" id="IPR036438">
    <property type="entry name" value="Insulin-like_sf"/>
</dbReference>
<keyword evidence="12" id="KW-1133">Transmembrane helix</keyword>
<dbReference type="EMBL" id="SRLO01004116">
    <property type="protein sequence ID" value="TNN30801.1"/>
    <property type="molecule type" value="Genomic_DNA"/>
</dbReference>
<comment type="subcellular location">
    <subcellularLocation>
        <location evidence="2 11">Secreted</location>
    </subcellularLocation>
</comment>
<sequence>MVSVYTDTCPHDISRTSLHTHCEGACLGGGEEYKGGGGPLLFLTSPSSCSCCSSSSALPPPRQVRRYSFIYSFLSSSVSSSISLFIFSILSPPPPPPPPPPPQCSSKMAALWFLLVLLVSLAPGSQAASGPQHLCGYHLVEALSMVCAERGFFYNPKRAVDPLMGEYFTQYYGTSTMVVDHGTSTMVVVPGVRRTGTSSCVDESFPLGVGFLPPKVGGASASGGDNEVAEFTFKDQMEAMEKRGIVEQCCHRPCNLFELQNYCN</sequence>
<organism evidence="14 15">
    <name type="scientific">Liparis tanakae</name>
    <name type="common">Tanaka's snailfish</name>
    <dbReference type="NCBI Taxonomy" id="230148"/>
    <lineage>
        <taxon>Eukaryota</taxon>
        <taxon>Metazoa</taxon>
        <taxon>Chordata</taxon>
        <taxon>Craniata</taxon>
        <taxon>Vertebrata</taxon>
        <taxon>Euteleostomi</taxon>
        <taxon>Actinopterygii</taxon>
        <taxon>Neopterygii</taxon>
        <taxon>Teleostei</taxon>
        <taxon>Neoteleostei</taxon>
        <taxon>Acanthomorphata</taxon>
        <taxon>Eupercaria</taxon>
        <taxon>Perciformes</taxon>
        <taxon>Cottioidei</taxon>
        <taxon>Cottales</taxon>
        <taxon>Liparidae</taxon>
        <taxon>Liparis</taxon>
    </lineage>
</organism>
<evidence type="ECO:0000256" key="12">
    <source>
        <dbReference type="SAM" id="Phobius"/>
    </source>
</evidence>
<dbReference type="InterPro" id="IPR022353">
    <property type="entry name" value="Insulin_CS"/>
</dbReference>
<feature type="transmembrane region" description="Helical" evidence="12">
    <location>
        <begin position="110"/>
        <end position="128"/>
    </location>
</feature>
<comment type="subunit">
    <text evidence="4">Heterodimer of a B chain and an A chain linked by two disulfide bonds.</text>
</comment>
<dbReference type="PANTHER" id="PTHR11454">
    <property type="entry name" value="INSULIN/INSULIN GROWTH FACTOR"/>
    <property type="match status" value="1"/>
</dbReference>
<dbReference type="AlphaFoldDB" id="A0A4Z2EQF3"/>
<keyword evidence="7" id="KW-0313">Glucose metabolism</keyword>
<proteinExistence type="inferred from homology"/>
<dbReference type="GO" id="GO:0005179">
    <property type="term" value="F:hormone activity"/>
    <property type="evidence" value="ECO:0007669"/>
    <property type="project" value="UniProtKB-KW"/>
</dbReference>
<feature type="transmembrane region" description="Helical" evidence="12">
    <location>
        <begin position="69"/>
        <end position="90"/>
    </location>
</feature>
<dbReference type="PANTHER" id="PTHR11454:SF9">
    <property type="entry name" value="INSULIN"/>
    <property type="match status" value="1"/>
</dbReference>
<dbReference type="SMART" id="SM00078">
    <property type="entry name" value="IlGF"/>
    <property type="match status" value="1"/>
</dbReference>
<evidence type="ECO:0000256" key="10">
    <source>
        <dbReference type="ARBA" id="ARBA00023277"/>
    </source>
</evidence>
<dbReference type="InterPro" id="IPR022352">
    <property type="entry name" value="Ins/IGF/rlx"/>
</dbReference>
<dbReference type="InterPro" id="IPR016179">
    <property type="entry name" value="Insulin-like"/>
</dbReference>
<protein>
    <recommendedName>
        <fullName evidence="5">Insulin</fullName>
    </recommendedName>
</protein>
<keyword evidence="9" id="KW-1015">Disulfide bond</keyword>
<feature type="domain" description="Insulin-like" evidence="13">
    <location>
        <begin position="132"/>
        <end position="263"/>
    </location>
</feature>
<dbReference type="SUPFAM" id="SSF101447">
    <property type="entry name" value="Formin homology 2 domain (FH2 domain)"/>
    <property type="match status" value="1"/>
</dbReference>
<evidence type="ECO:0000256" key="5">
    <source>
        <dbReference type="ARBA" id="ARBA00020180"/>
    </source>
</evidence>